<dbReference type="GO" id="GO:0005509">
    <property type="term" value="F:calcium ion binding"/>
    <property type="evidence" value="ECO:0007669"/>
    <property type="project" value="UniProtKB-UniRule"/>
</dbReference>
<evidence type="ECO:0000256" key="4">
    <source>
        <dbReference type="ARBA" id="ARBA00022837"/>
    </source>
</evidence>
<accession>A0A6V7WSW5</accession>
<keyword evidence="5" id="KW-1133">Transmembrane helix</keyword>
<evidence type="ECO:0000256" key="2">
    <source>
        <dbReference type="ARBA" id="ARBA00022692"/>
    </source>
</evidence>
<feature type="domain" description="Cadherin" evidence="9">
    <location>
        <begin position="88"/>
        <end position="187"/>
    </location>
</feature>
<sequence length="204" mass="23591">MPERPEIYLIKGLDRELIPSYQLKIIVDDCPNIKQKCNEGISKEDNSSHSSFIYLNINIIDINDNSPQFLIKHFFAAIIDINKKEQPFLQLKADDLDEGDKYNLRYSWGEGMIQTFGEPISMSNIPFNLNRSTGELSIKEDVDLSKTAIKSYTFRVRVNDPLPAQHEDQTTVTVSLLNPNEHLLELYIFRDNDIDDLDLIELER</sequence>
<protein>
    <recommendedName>
        <fullName evidence="9">Cadherin domain-containing protein</fullName>
    </recommendedName>
</protein>
<dbReference type="Gene3D" id="2.60.40.60">
    <property type="entry name" value="Cadherins"/>
    <property type="match status" value="2"/>
</dbReference>
<keyword evidence="7" id="KW-0325">Glycoprotein</keyword>
<keyword evidence="4 8" id="KW-0106">Calcium</keyword>
<keyword evidence="3" id="KW-0677">Repeat</keyword>
<comment type="caution">
    <text evidence="10">The sequence shown here is derived from an EMBL/GenBank/DDBJ whole genome shotgun (WGS) entry which is preliminary data.</text>
</comment>
<evidence type="ECO:0000256" key="6">
    <source>
        <dbReference type="ARBA" id="ARBA00023136"/>
    </source>
</evidence>
<dbReference type="CDD" id="cd11304">
    <property type="entry name" value="Cadherin_repeat"/>
    <property type="match status" value="1"/>
</dbReference>
<name>A0A6V7WSW5_MELEN</name>
<dbReference type="GO" id="GO:0007156">
    <property type="term" value="P:homophilic cell adhesion via plasma membrane adhesion molecules"/>
    <property type="evidence" value="ECO:0007669"/>
    <property type="project" value="InterPro"/>
</dbReference>
<evidence type="ECO:0000256" key="8">
    <source>
        <dbReference type="PROSITE-ProRule" id="PRU00043"/>
    </source>
</evidence>
<evidence type="ECO:0000256" key="3">
    <source>
        <dbReference type="ARBA" id="ARBA00022737"/>
    </source>
</evidence>
<dbReference type="PRINTS" id="PR00205">
    <property type="entry name" value="CADHERIN"/>
</dbReference>
<proteinExistence type="predicted"/>
<dbReference type="InterPro" id="IPR002126">
    <property type="entry name" value="Cadherin-like_dom"/>
</dbReference>
<dbReference type="InterPro" id="IPR050174">
    <property type="entry name" value="Protocadherin/Cadherin-CA"/>
</dbReference>
<feature type="domain" description="Cadherin" evidence="9">
    <location>
        <begin position="7"/>
        <end position="69"/>
    </location>
</feature>
<comment type="subcellular location">
    <subcellularLocation>
        <location evidence="1">Membrane</location>
        <topology evidence="1">Single-pass membrane protein</topology>
    </subcellularLocation>
</comment>
<dbReference type="OrthoDB" id="6379298at2759"/>
<evidence type="ECO:0000256" key="1">
    <source>
        <dbReference type="ARBA" id="ARBA00004167"/>
    </source>
</evidence>
<keyword evidence="6" id="KW-0472">Membrane</keyword>
<evidence type="ECO:0000256" key="5">
    <source>
        <dbReference type="ARBA" id="ARBA00022989"/>
    </source>
</evidence>
<dbReference type="InterPro" id="IPR020894">
    <property type="entry name" value="Cadherin_CS"/>
</dbReference>
<evidence type="ECO:0000256" key="7">
    <source>
        <dbReference type="ARBA" id="ARBA00023180"/>
    </source>
</evidence>
<dbReference type="PANTHER" id="PTHR24028:SF146">
    <property type="entry name" value="CADHERIN 96CB, ISOFORM D-RELATED"/>
    <property type="match status" value="1"/>
</dbReference>
<dbReference type="PROSITE" id="PS50268">
    <property type="entry name" value="CADHERIN_2"/>
    <property type="match status" value="2"/>
</dbReference>
<evidence type="ECO:0000313" key="11">
    <source>
        <dbReference type="Proteomes" id="UP000580250"/>
    </source>
</evidence>
<dbReference type="EMBL" id="CAJEWN010000788">
    <property type="protein sequence ID" value="CAD2190110.1"/>
    <property type="molecule type" value="Genomic_DNA"/>
</dbReference>
<dbReference type="AlphaFoldDB" id="A0A6V7WSW5"/>
<evidence type="ECO:0000259" key="9">
    <source>
        <dbReference type="PROSITE" id="PS50268"/>
    </source>
</evidence>
<dbReference type="Proteomes" id="UP000580250">
    <property type="component" value="Unassembled WGS sequence"/>
</dbReference>
<evidence type="ECO:0000313" key="10">
    <source>
        <dbReference type="EMBL" id="CAD2190110.1"/>
    </source>
</evidence>
<dbReference type="SUPFAM" id="SSF49313">
    <property type="entry name" value="Cadherin-like"/>
    <property type="match status" value="2"/>
</dbReference>
<organism evidence="10 11">
    <name type="scientific">Meloidogyne enterolobii</name>
    <name type="common">Root-knot nematode worm</name>
    <name type="synonym">Meloidogyne mayaguensis</name>
    <dbReference type="NCBI Taxonomy" id="390850"/>
    <lineage>
        <taxon>Eukaryota</taxon>
        <taxon>Metazoa</taxon>
        <taxon>Ecdysozoa</taxon>
        <taxon>Nematoda</taxon>
        <taxon>Chromadorea</taxon>
        <taxon>Rhabditida</taxon>
        <taxon>Tylenchina</taxon>
        <taxon>Tylenchomorpha</taxon>
        <taxon>Tylenchoidea</taxon>
        <taxon>Meloidogynidae</taxon>
        <taxon>Meloidogyninae</taxon>
        <taxon>Meloidogyne</taxon>
    </lineage>
</organism>
<dbReference type="InterPro" id="IPR015919">
    <property type="entry name" value="Cadherin-like_sf"/>
</dbReference>
<gene>
    <name evidence="10" type="ORF">MENT_LOCUS42873</name>
</gene>
<dbReference type="GO" id="GO:0005886">
    <property type="term" value="C:plasma membrane"/>
    <property type="evidence" value="ECO:0007669"/>
    <property type="project" value="InterPro"/>
</dbReference>
<dbReference type="PANTHER" id="PTHR24028">
    <property type="entry name" value="CADHERIN-87A"/>
    <property type="match status" value="1"/>
</dbReference>
<dbReference type="SMART" id="SM00112">
    <property type="entry name" value="CA"/>
    <property type="match status" value="1"/>
</dbReference>
<dbReference type="PROSITE" id="PS00232">
    <property type="entry name" value="CADHERIN_1"/>
    <property type="match status" value="1"/>
</dbReference>
<keyword evidence="2" id="KW-0812">Transmembrane</keyword>
<reference evidence="10 11" key="1">
    <citation type="submission" date="2020-08" db="EMBL/GenBank/DDBJ databases">
        <authorList>
            <person name="Koutsovoulos G."/>
            <person name="Danchin GJ E."/>
        </authorList>
    </citation>
    <scope>NUCLEOTIDE SEQUENCE [LARGE SCALE GENOMIC DNA]</scope>
</reference>